<dbReference type="SMART" id="SM00862">
    <property type="entry name" value="Trans_reg_C"/>
    <property type="match status" value="1"/>
</dbReference>
<keyword evidence="1 6" id="KW-0597">Phosphoprotein</keyword>
<name>A0A5P8P3A1_9BACT</name>
<accession>A0A5P8P3A1</accession>
<dbReference type="InterPro" id="IPR011006">
    <property type="entry name" value="CheY-like_superfamily"/>
</dbReference>
<dbReference type="GO" id="GO:0000976">
    <property type="term" value="F:transcription cis-regulatory region binding"/>
    <property type="evidence" value="ECO:0007669"/>
    <property type="project" value="TreeGrafter"/>
</dbReference>
<dbReference type="PANTHER" id="PTHR48111:SF1">
    <property type="entry name" value="TWO-COMPONENT RESPONSE REGULATOR ORR33"/>
    <property type="match status" value="1"/>
</dbReference>
<dbReference type="Pfam" id="PF00072">
    <property type="entry name" value="Response_reg"/>
    <property type="match status" value="1"/>
</dbReference>
<reference evidence="8 9" key="1">
    <citation type="submission" date="2019-09" db="EMBL/GenBank/DDBJ databases">
        <title>Sulfurimonas gotlandica sp. nov., a chemoautotrophic and psychrotolerant epsilonproteobacterium isolated from a pelagic redoxcline, and an emended description of the genus Sulfurimonas.</title>
        <authorList>
            <person name="Wang S."/>
            <person name="Jiang L."/>
            <person name="Shao S."/>
        </authorList>
    </citation>
    <scope>NUCLEOTIDE SEQUENCE [LARGE SCALE GENOMIC DNA]</scope>
    <source>
        <strain evidence="8 9">GYSZ_1</strain>
    </source>
</reference>
<evidence type="ECO:0000256" key="1">
    <source>
        <dbReference type="ARBA" id="ARBA00022553"/>
    </source>
</evidence>
<evidence type="ECO:0000256" key="4">
    <source>
        <dbReference type="ARBA" id="ARBA00023125"/>
    </source>
</evidence>
<organism evidence="8 9">
    <name type="scientific">Sulfurimonas lithotrophica</name>
    <dbReference type="NCBI Taxonomy" id="2590022"/>
    <lineage>
        <taxon>Bacteria</taxon>
        <taxon>Pseudomonadati</taxon>
        <taxon>Campylobacterota</taxon>
        <taxon>Epsilonproteobacteria</taxon>
        <taxon>Campylobacterales</taxon>
        <taxon>Sulfurimonadaceae</taxon>
        <taxon>Sulfurimonas</taxon>
    </lineage>
</organism>
<dbReference type="KEGG" id="sulg:FJR48_10740"/>
<keyword evidence="5" id="KW-0804">Transcription</keyword>
<keyword evidence="3" id="KW-0805">Transcription regulation</keyword>
<gene>
    <name evidence="8" type="ORF">FJR48_10740</name>
</gene>
<feature type="domain" description="Response regulatory" evidence="7">
    <location>
        <begin position="4"/>
        <end position="118"/>
    </location>
</feature>
<evidence type="ECO:0000256" key="5">
    <source>
        <dbReference type="ARBA" id="ARBA00023163"/>
    </source>
</evidence>
<dbReference type="RefSeq" id="WP_152308127.1">
    <property type="nucleotide sequence ID" value="NZ_CP043617.1"/>
</dbReference>
<evidence type="ECO:0000313" key="9">
    <source>
        <dbReference type="Proteomes" id="UP000326944"/>
    </source>
</evidence>
<dbReference type="SMART" id="SM00448">
    <property type="entry name" value="REC"/>
    <property type="match status" value="1"/>
</dbReference>
<dbReference type="OrthoDB" id="9802426at2"/>
<dbReference type="InterPro" id="IPR001789">
    <property type="entry name" value="Sig_transdc_resp-reg_receiver"/>
</dbReference>
<dbReference type="GO" id="GO:0032993">
    <property type="term" value="C:protein-DNA complex"/>
    <property type="evidence" value="ECO:0007669"/>
    <property type="project" value="TreeGrafter"/>
</dbReference>
<sequence length="210" mass="23801">MNKKILLLEDDSLLADTLKELLQSETYNVTLVKTGNEAIDKTYDEKFDLYVFDINVPDISGLEILESLRDANDKTPTIFISALVDINSISKAFKVGAEDYIKKPFFPEELLIRIDAKLLPKQTNIVYKNIEFNPSEKILKIDGHIKSIGEVQERLLEMFLTNQNQILDKDILLECLDKPSPTALRVAITKLKQTTGLNIINVRGIGYSLE</sequence>
<evidence type="ECO:0000256" key="6">
    <source>
        <dbReference type="PROSITE-ProRule" id="PRU00169"/>
    </source>
</evidence>
<dbReference type="Proteomes" id="UP000326944">
    <property type="component" value="Chromosome"/>
</dbReference>
<dbReference type="GO" id="GO:0000156">
    <property type="term" value="F:phosphorelay response regulator activity"/>
    <property type="evidence" value="ECO:0007669"/>
    <property type="project" value="TreeGrafter"/>
</dbReference>
<keyword evidence="9" id="KW-1185">Reference proteome</keyword>
<dbReference type="GO" id="GO:0006355">
    <property type="term" value="P:regulation of DNA-templated transcription"/>
    <property type="evidence" value="ECO:0007669"/>
    <property type="project" value="InterPro"/>
</dbReference>
<proteinExistence type="predicted"/>
<dbReference type="PANTHER" id="PTHR48111">
    <property type="entry name" value="REGULATOR OF RPOS"/>
    <property type="match status" value="1"/>
</dbReference>
<dbReference type="Gene3D" id="3.40.50.2300">
    <property type="match status" value="1"/>
</dbReference>
<protein>
    <submittedName>
        <fullName evidence="8">Response regulator transcription factor</fullName>
    </submittedName>
</protein>
<keyword evidence="4" id="KW-0238">DNA-binding</keyword>
<dbReference type="PROSITE" id="PS50110">
    <property type="entry name" value="RESPONSE_REGULATORY"/>
    <property type="match status" value="1"/>
</dbReference>
<dbReference type="InterPro" id="IPR039420">
    <property type="entry name" value="WalR-like"/>
</dbReference>
<dbReference type="InterPro" id="IPR036388">
    <property type="entry name" value="WH-like_DNA-bd_sf"/>
</dbReference>
<evidence type="ECO:0000256" key="3">
    <source>
        <dbReference type="ARBA" id="ARBA00023015"/>
    </source>
</evidence>
<dbReference type="InterPro" id="IPR001867">
    <property type="entry name" value="OmpR/PhoB-type_DNA-bd"/>
</dbReference>
<evidence type="ECO:0000256" key="2">
    <source>
        <dbReference type="ARBA" id="ARBA00023012"/>
    </source>
</evidence>
<dbReference type="EMBL" id="CP043617">
    <property type="protein sequence ID" value="QFR50179.1"/>
    <property type="molecule type" value="Genomic_DNA"/>
</dbReference>
<evidence type="ECO:0000313" key="8">
    <source>
        <dbReference type="EMBL" id="QFR50179.1"/>
    </source>
</evidence>
<feature type="modified residue" description="4-aspartylphosphate" evidence="6">
    <location>
        <position position="53"/>
    </location>
</feature>
<keyword evidence="2" id="KW-0902">Two-component regulatory system</keyword>
<dbReference type="AlphaFoldDB" id="A0A5P8P3A1"/>
<dbReference type="GO" id="GO:0005829">
    <property type="term" value="C:cytosol"/>
    <property type="evidence" value="ECO:0007669"/>
    <property type="project" value="TreeGrafter"/>
</dbReference>
<dbReference type="SUPFAM" id="SSF52172">
    <property type="entry name" value="CheY-like"/>
    <property type="match status" value="1"/>
</dbReference>
<evidence type="ECO:0000259" key="7">
    <source>
        <dbReference type="PROSITE" id="PS50110"/>
    </source>
</evidence>
<dbReference type="Gene3D" id="1.10.10.10">
    <property type="entry name" value="Winged helix-like DNA-binding domain superfamily/Winged helix DNA-binding domain"/>
    <property type="match status" value="1"/>
</dbReference>